<dbReference type="Proteomes" id="UP000679179">
    <property type="component" value="Unassembled WGS sequence"/>
</dbReference>
<proteinExistence type="inferred from homology"/>
<evidence type="ECO:0000256" key="8">
    <source>
        <dbReference type="ARBA" id="ARBA00048027"/>
    </source>
</evidence>
<keyword evidence="9" id="KW-0963">Cytoplasm</keyword>
<evidence type="ECO:0000256" key="1">
    <source>
        <dbReference type="ARBA" id="ARBA00005450"/>
    </source>
</evidence>
<dbReference type="PANTHER" id="PTHR11564:SF5">
    <property type="entry name" value="SIGNAL RECOGNITION PARTICLE SUBUNIT SRP54"/>
    <property type="match status" value="1"/>
</dbReference>
<dbReference type="SMART" id="SM00962">
    <property type="entry name" value="SRP54"/>
    <property type="match status" value="1"/>
</dbReference>
<dbReference type="CDD" id="cd18539">
    <property type="entry name" value="SRP_G"/>
    <property type="match status" value="1"/>
</dbReference>
<dbReference type="Pfam" id="PF02881">
    <property type="entry name" value="SRP54_N"/>
    <property type="match status" value="1"/>
</dbReference>
<dbReference type="SMART" id="SM00382">
    <property type="entry name" value="AAA"/>
    <property type="match status" value="1"/>
</dbReference>
<keyword evidence="12" id="KW-1185">Reference proteome</keyword>
<protein>
    <recommendedName>
        <fullName evidence="9">Signal recognition particle protein</fullName>
        <ecNumber evidence="9">3.6.5.4</ecNumber>
    </recommendedName>
    <alternativeName>
        <fullName evidence="9">Fifty-four homolog</fullName>
    </alternativeName>
</protein>
<evidence type="ECO:0000313" key="11">
    <source>
        <dbReference type="EMBL" id="GIM27829.1"/>
    </source>
</evidence>
<comment type="function">
    <text evidence="9">Involved in targeting and insertion of nascent membrane proteins into the cytoplasmic membrane. Binds to the hydrophobic signal sequence of the ribosome-nascent chain (RNC) as it emerges from the ribosomes. The SRP-RNC complex is then targeted to the cytoplasmic membrane where it interacts with the SRP receptor FtsY.</text>
</comment>
<dbReference type="HAMAP" id="MF_00306">
    <property type="entry name" value="SRP54"/>
    <property type="match status" value="1"/>
</dbReference>
<dbReference type="EMBL" id="BOPZ01000003">
    <property type="protein sequence ID" value="GIM27829.1"/>
    <property type="molecule type" value="Genomic_DNA"/>
</dbReference>
<dbReference type="InterPro" id="IPR013822">
    <property type="entry name" value="Signal_recog_particl_SRP54_hlx"/>
</dbReference>
<dbReference type="Pfam" id="PF00448">
    <property type="entry name" value="SRP54"/>
    <property type="match status" value="1"/>
</dbReference>
<dbReference type="InterPro" id="IPR042101">
    <property type="entry name" value="SRP54_N_sf"/>
</dbReference>
<feature type="binding site" evidence="9">
    <location>
        <begin position="190"/>
        <end position="194"/>
    </location>
    <ligand>
        <name>GTP</name>
        <dbReference type="ChEBI" id="CHEBI:37565"/>
    </ligand>
</feature>
<gene>
    <name evidence="9 11" type="primary">ffh</name>
    <name evidence="11" type="ORF">CPJCM30710_04950</name>
</gene>
<comment type="caution">
    <text evidence="11">The sequence shown here is derived from an EMBL/GenBank/DDBJ whole genome shotgun (WGS) entry which is preliminary data.</text>
</comment>
<comment type="subunit">
    <text evidence="9">Part of the signal recognition particle protein translocation system, which is composed of SRP and FtsY.</text>
</comment>
<feature type="binding site" evidence="9">
    <location>
        <begin position="108"/>
        <end position="115"/>
    </location>
    <ligand>
        <name>GTP</name>
        <dbReference type="ChEBI" id="CHEBI:37565"/>
    </ligand>
</feature>
<sequence length="451" mass="49469">MAFEGLASKLQETLKKLKGKGKLTEKDIKEAMREVKLALLEADVNYKVVKQFVANVSEKCVGAEVLESLTPAQQVIKIVNDELTALMGVSESKINYSDQGPTVLMLVGLQGAGKTTMCGKLALHMRKKNKKPLLVACDIYRPAAIKQLEVVGKQIDVPVFSMGDKVSAVDIAKAGIANARENGYNLVIIDTAGRLHIDEDLMQELRDVKSAVNPNEILLVVDSMTGQDAVNVSDTFNDSLDVSGVILTKLDGDTRGGAALSIRHITGKPIKFAGVGEKMNDVEVFHPDRMASRILGMGDVLSLIEKAQQAIDEKEAQQLSDRMMNQEFNFDDYLMAMEQMKKLGPLNKLLEMVPGVNSQQLGDIDFSEGEKQLSKVKAMIQSMTAKERRNPSLVAHSASRKKRIAQGSGASIQEVNKLLKGYEMMKKNMKQFKSIQKNAKKGLLGKLPFFS</sequence>
<evidence type="ECO:0000259" key="10">
    <source>
        <dbReference type="PROSITE" id="PS00300"/>
    </source>
</evidence>
<evidence type="ECO:0000256" key="5">
    <source>
        <dbReference type="ARBA" id="ARBA00023134"/>
    </source>
</evidence>
<keyword evidence="3 9" id="KW-0378">Hydrolase</keyword>
<evidence type="ECO:0000256" key="3">
    <source>
        <dbReference type="ARBA" id="ARBA00022801"/>
    </source>
</evidence>
<dbReference type="InterPro" id="IPR004125">
    <property type="entry name" value="Signal_recog_particle_SRP54_M"/>
</dbReference>
<dbReference type="FunFam" id="3.40.50.300:FF:000022">
    <property type="entry name" value="Signal recognition particle 54 kDa subunit"/>
    <property type="match status" value="1"/>
</dbReference>
<dbReference type="Pfam" id="PF02978">
    <property type="entry name" value="SRP_SPB"/>
    <property type="match status" value="1"/>
</dbReference>
<comment type="catalytic activity">
    <reaction evidence="8 9">
        <text>GTP + H2O = GDP + phosphate + H(+)</text>
        <dbReference type="Rhea" id="RHEA:19669"/>
        <dbReference type="ChEBI" id="CHEBI:15377"/>
        <dbReference type="ChEBI" id="CHEBI:15378"/>
        <dbReference type="ChEBI" id="CHEBI:37565"/>
        <dbReference type="ChEBI" id="CHEBI:43474"/>
        <dbReference type="ChEBI" id="CHEBI:58189"/>
        <dbReference type="EC" id="3.6.5.4"/>
    </reaction>
</comment>
<dbReference type="InterPro" id="IPR036891">
    <property type="entry name" value="Signal_recog_part_SRP54_M_sf"/>
</dbReference>
<dbReference type="Gene3D" id="3.40.50.300">
    <property type="entry name" value="P-loop containing nucleotide triphosphate hydrolases"/>
    <property type="match status" value="1"/>
</dbReference>
<evidence type="ECO:0000313" key="12">
    <source>
        <dbReference type="Proteomes" id="UP000679179"/>
    </source>
</evidence>
<dbReference type="InterPro" id="IPR022941">
    <property type="entry name" value="SRP54"/>
</dbReference>
<evidence type="ECO:0000256" key="9">
    <source>
        <dbReference type="HAMAP-Rule" id="MF_00306"/>
    </source>
</evidence>
<dbReference type="InterPro" id="IPR027417">
    <property type="entry name" value="P-loop_NTPase"/>
</dbReference>
<dbReference type="InterPro" id="IPR003593">
    <property type="entry name" value="AAA+_ATPase"/>
</dbReference>
<keyword evidence="5 9" id="KW-0342">GTP-binding</keyword>
<dbReference type="Gene3D" id="1.20.120.140">
    <property type="entry name" value="Signal recognition particle SRP54, nucleotide-binding domain"/>
    <property type="match status" value="1"/>
</dbReference>
<dbReference type="EC" id="3.6.5.4" evidence="9"/>
<keyword evidence="6 9" id="KW-0733">Signal recognition particle</keyword>
<keyword evidence="4 9" id="KW-0694">RNA-binding</keyword>
<dbReference type="RefSeq" id="WP_212902583.1">
    <property type="nucleotide sequence ID" value="NZ_BOPZ01000003.1"/>
</dbReference>
<feature type="domain" description="SRP54-type proteins GTP-binding" evidence="10">
    <location>
        <begin position="269"/>
        <end position="282"/>
    </location>
</feature>
<keyword evidence="2 9" id="KW-0547">Nucleotide-binding</keyword>
<organism evidence="11 12">
    <name type="scientific">Clostridium polyendosporum</name>
    <dbReference type="NCBI Taxonomy" id="69208"/>
    <lineage>
        <taxon>Bacteria</taxon>
        <taxon>Bacillati</taxon>
        <taxon>Bacillota</taxon>
        <taxon>Clostridia</taxon>
        <taxon>Eubacteriales</taxon>
        <taxon>Clostridiaceae</taxon>
        <taxon>Clostridium</taxon>
    </lineage>
</organism>
<dbReference type="InterPro" id="IPR000897">
    <property type="entry name" value="SRP54_GTPase_dom"/>
</dbReference>
<dbReference type="SUPFAM" id="SSF52540">
    <property type="entry name" value="P-loop containing nucleoside triphosphate hydrolases"/>
    <property type="match status" value="1"/>
</dbReference>
<name>A0A919RY04_9CLOT</name>
<dbReference type="Gene3D" id="1.10.260.30">
    <property type="entry name" value="Signal recognition particle, SRP54 subunit, M-domain"/>
    <property type="match status" value="1"/>
</dbReference>
<dbReference type="AlphaFoldDB" id="A0A919RY04"/>
<comment type="domain">
    <text evidence="9">Composed of three domains: the N-terminal N domain, which is responsible for interactions with the ribosome, the central G domain, which binds GTP, and the C-terminal M domain, which binds the RNA and the signal sequence of the RNC.</text>
</comment>
<dbReference type="SMART" id="SM00963">
    <property type="entry name" value="SRP54_N"/>
    <property type="match status" value="1"/>
</dbReference>
<dbReference type="PROSITE" id="PS00300">
    <property type="entry name" value="SRP54"/>
    <property type="match status" value="1"/>
</dbReference>
<feature type="binding site" evidence="9">
    <location>
        <begin position="248"/>
        <end position="251"/>
    </location>
    <ligand>
        <name>GTP</name>
        <dbReference type="ChEBI" id="CHEBI:37565"/>
    </ligand>
</feature>
<evidence type="ECO:0000256" key="6">
    <source>
        <dbReference type="ARBA" id="ARBA00023135"/>
    </source>
</evidence>
<dbReference type="GO" id="GO:0008312">
    <property type="term" value="F:7S RNA binding"/>
    <property type="evidence" value="ECO:0007669"/>
    <property type="project" value="InterPro"/>
</dbReference>
<dbReference type="PANTHER" id="PTHR11564">
    <property type="entry name" value="SIGNAL RECOGNITION PARTICLE 54K PROTEIN SRP54"/>
    <property type="match status" value="1"/>
</dbReference>
<dbReference type="InterPro" id="IPR004780">
    <property type="entry name" value="SRP"/>
</dbReference>
<dbReference type="GO" id="GO:0048500">
    <property type="term" value="C:signal recognition particle"/>
    <property type="evidence" value="ECO:0007669"/>
    <property type="project" value="UniProtKB-UniRule"/>
</dbReference>
<comment type="subcellular location">
    <subcellularLocation>
        <location evidence="9">Cytoplasm</location>
    </subcellularLocation>
    <text evidence="9">The SRP-RNC complex is targeted to the cytoplasmic membrane.</text>
</comment>
<comment type="similarity">
    <text evidence="1 9">Belongs to the GTP-binding SRP family. SRP54 subfamily.</text>
</comment>
<dbReference type="GO" id="GO:0005525">
    <property type="term" value="F:GTP binding"/>
    <property type="evidence" value="ECO:0007669"/>
    <property type="project" value="UniProtKB-UniRule"/>
</dbReference>
<dbReference type="NCBIfam" id="TIGR00959">
    <property type="entry name" value="ffh"/>
    <property type="match status" value="1"/>
</dbReference>
<dbReference type="GO" id="GO:0006614">
    <property type="term" value="P:SRP-dependent cotranslational protein targeting to membrane"/>
    <property type="evidence" value="ECO:0007669"/>
    <property type="project" value="InterPro"/>
</dbReference>
<reference evidence="11" key="1">
    <citation type="submission" date="2021-03" db="EMBL/GenBank/DDBJ databases">
        <title>Taxonomic study of Clostridium polyendosporum from meadow-gley soil under rice.</title>
        <authorList>
            <person name="Kobayashi H."/>
            <person name="Tanizawa Y."/>
            <person name="Yagura M."/>
        </authorList>
    </citation>
    <scope>NUCLEOTIDE SEQUENCE</scope>
    <source>
        <strain evidence="11">JCM 30710</strain>
    </source>
</reference>
<keyword evidence="7 9" id="KW-0687">Ribonucleoprotein</keyword>
<evidence type="ECO:0000256" key="7">
    <source>
        <dbReference type="ARBA" id="ARBA00023274"/>
    </source>
</evidence>
<evidence type="ECO:0000256" key="2">
    <source>
        <dbReference type="ARBA" id="ARBA00022741"/>
    </source>
</evidence>
<dbReference type="SUPFAM" id="SSF47446">
    <property type="entry name" value="Signal peptide-binding domain"/>
    <property type="match status" value="1"/>
</dbReference>
<evidence type="ECO:0000256" key="4">
    <source>
        <dbReference type="ARBA" id="ARBA00022884"/>
    </source>
</evidence>
<accession>A0A919RY04</accession>
<dbReference type="GO" id="GO:0003924">
    <property type="term" value="F:GTPase activity"/>
    <property type="evidence" value="ECO:0007669"/>
    <property type="project" value="UniProtKB-UniRule"/>
</dbReference>